<protein>
    <submittedName>
        <fullName evidence="3">Adenylate cyclase</fullName>
    </submittedName>
</protein>
<feature type="domain" description="CYTH" evidence="2">
    <location>
        <begin position="2"/>
        <end position="149"/>
    </location>
</feature>
<dbReference type="Gene3D" id="2.40.320.10">
    <property type="entry name" value="Hypothetical Protein Pfu-838710-001"/>
    <property type="match status" value="1"/>
</dbReference>
<dbReference type="OrthoDB" id="9805588at2"/>
<dbReference type="PANTHER" id="PTHR40114">
    <property type="entry name" value="SLR0698 PROTEIN"/>
    <property type="match status" value="1"/>
</dbReference>
<evidence type="ECO:0000259" key="2">
    <source>
        <dbReference type="PROSITE" id="PS51707"/>
    </source>
</evidence>
<dbReference type="InterPro" id="IPR012042">
    <property type="entry name" value="NeuTTM/CthTTM-like"/>
</dbReference>
<organism evidence="3 4">
    <name type="scientific">Thiohalomonas denitrificans</name>
    <dbReference type="NCBI Taxonomy" id="415747"/>
    <lineage>
        <taxon>Bacteria</taxon>
        <taxon>Pseudomonadati</taxon>
        <taxon>Pseudomonadota</taxon>
        <taxon>Gammaproteobacteria</taxon>
        <taxon>Thiohalomonadales</taxon>
        <taxon>Thiohalomonadaceae</taxon>
        <taxon>Thiohalomonas</taxon>
    </lineage>
</organism>
<accession>A0A1G5QD93</accession>
<sequence length="160" mass="18480">MGTEIERKFRVRDDSWRKQADAGTRFRQGYLVGSEMASVRVRIEGEKANLNIKSATLGVTRSEYEYAIPRDEAEELLEKLCEKPLIEKTRYRLTFAGVLWEVDVFAGDNEGLVVAEVELASEDATFEVPPWAGEEVSHDKRYYNVCLVKHPYKDWTDRDQ</sequence>
<dbReference type="STRING" id="415747.SAMN03097708_01893"/>
<feature type="active site" description="Proton acceptor" evidence="1">
    <location>
        <position position="30"/>
    </location>
</feature>
<evidence type="ECO:0000313" key="4">
    <source>
        <dbReference type="Proteomes" id="UP000199648"/>
    </source>
</evidence>
<dbReference type="RefSeq" id="WP_092995890.1">
    <property type="nucleotide sequence ID" value="NZ_FMWD01000005.1"/>
</dbReference>
<dbReference type="PIRSF" id="PIRSF016487">
    <property type="entry name" value="CYTH_UCP016487"/>
    <property type="match status" value="1"/>
</dbReference>
<proteinExistence type="predicted"/>
<dbReference type="Pfam" id="PF01928">
    <property type="entry name" value="CYTH"/>
    <property type="match status" value="1"/>
</dbReference>
<evidence type="ECO:0000313" key="3">
    <source>
        <dbReference type="EMBL" id="SCZ59608.1"/>
    </source>
</evidence>
<reference evidence="3 4" key="1">
    <citation type="submission" date="2016-10" db="EMBL/GenBank/DDBJ databases">
        <authorList>
            <person name="de Groot N.N."/>
        </authorList>
    </citation>
    <scope>NUCLEOTIDE SEQUENCE [LARGE SCALE GENOMIC DNA]</scope>
    <source>
        <strain evidence="3 4">HLD2</strain>
    </source>
</reference>
<gene>
    <name evidence="3" type="ORF">SAMN03097708_01893</name>
</gene>
<dbReference type="SUPFAM" id="SSF55154">
    <property type="entry name" value="CYTH-like phosphatases"/>
    <property type="match status" value="1"/>
</dbReference>
<dbReference type="PANTHER" id="PTHR40114:SF1">
    <property type="entry name" value="SLR0698 PROTEIN"/>
    <property type="match status" value="1"/>
</dbReference>
<keyword evidence="4" id="KW-1185">Reference proteome</keyword>
<dbReference type="AlphaFoldDB" id="A0A1G5QD93"/>
<name>A0A1G5QD93_9GAMM</name>
<dbReference type="EMBL" id="FMWD01000005">
    <property type="protein sequence ID" value="SCZ59608.1"/>
    <property type="molecule type" value="Genomic_DNA"/>
</dbReference>
<dbReference type="InterPro" id="IPR033469">
    <property type="entry name" value="CYTH-like_dom_sf"/>
</dbReference>
<dbReference type="InterPro" id="IPR023577">
    <property type="entry name" value="CYTH_domain"/>
</dbReference>
<dbReference type="PROSITE" id="PS51707">
    <property type="entry name" value="CYTH"/>
    <property type="match status" value="1"/>
</dbReference>
<dbReference type="SMART" id="SM01118">
    <property type="entry name" value="CYTH"/>
    <property type="match status" value="1"/>
</dbReference>
<evidence type="ECO:0000256" key="1">
    <source>
        <dbReference type="PIRSR" id="PIRSR016487-1"/>
    </source>
</evidence>
<dbReference type="CDD" id="cd07891">
    <property type="entry name" value="CYTH-like_CthTTM-like_1"/>
    <property type="match status" value="1"/>
</dbReference>
<dbReference type="Proteomes" id="UP000199648">
    <property type="component" value="Unassembled WGS sequence"/>
</dbReference>